<reference evidence="1 2" key="1">
    <citation type="submission" date="2019-03" db="EMBL/GenBank/DDBJ databases">
        <title>Genomics of glacier-inhabiting Cryobacterium strains.</title>
        <authorList>
            <person name="Liu Q."/>
            <person name="Xin Y.-H."/>
        </authorList>
    </citation>
    <scope>NUCLEOTIDE SEQUENCE [LARGE SCALE GENOMIC DNA]</scope>
    <source>
        <strain evidence="1 2">Sr47</strain>
    </source>
</reference>
<dbReference type="AlphaFoldDB" id="A0A4R8UHK7"/>
<accession>A0A4R8UHK7</accession>
<evidence type="ECO:0000313" key="1">
    <source>
        <dbReference type="EMBL" id="TFB56323.1"/>
    </source>
</evidence>
<dbReference type="EMBL" id="SOEZ01000007">
    <property type="protein sequence ID" value="TFB56323.1"/>
    <property type="molecule type" value="Genomic_DNA"/>
</dbReference>
<name>A0A4R8UHK7_9MICO</name>
<protein>
    <submittedName>
        <fullName evidence="1">Uncharacterized protein</fullName>
    </submittedName>
</protein>
<dbReference type="Proteomes" id="UP000297866">
    <property type="component" value="Unassembled WGS sequence"/>
</dbReference>
<sequence length="179" mass="19766">MTKFGWLPEPITTDATAYGTAAAIAGSTYNTTLATRKQFLDELSTWHTLDPRYDIEADRKDALAGKLEELNRRMIVPETDWDAQASNDIEVTAKVDGKVLVDYDHLSPQPGSLDALMTDGYHLVTTNILATYTGRGDVSYQERYAVSVQVLCGNTAPVESSGQTPADCKLIRFFPETRK</sequence>
<comment type="caution">
    <text evidence="1">The sequence shown here is derived from an EMBL/GenBank/DDBJ whole genome shotgun (WGS) entry which is preliminary data.</text>
</comment>
<organism evidence="1 2">
    <name type="scientific">Cryobacterium tagatosivorans</name>
    <dbReference type="NCBI Taxonomy" id="1259199"/>
    <lineage>
        <taxon>Bacteria</taxon>
        <taxon>Bacillati</taxon>
        <taxon>Actinomycetota</taxon>
        <taxon>Actinomycetes</taxon>
        <taxon>Micrococcales</taxon>
        <taxon>Microbacteriaceae</taxon>
        <taxon>Cryobacterium</taxon>
    </lineage>
</organism>
<dbReference type="RefSeq" id="WP_134486922.1">
    <property type="nucleotide sequence ID" value="NZ_SOEZ01000007.1"/>
</dbReference>
<dbReference type="OrthoDB" id="5064254at2"/>
<gene>
    <name evidence="1" type="ORF">E3O23_00875</name>
</gene>
<keyword evidence="2" id="KW-1185">Reference proteome</keyword>
<proteinExistence type="predicted"/>
<evidence type="ECO:0000313" key="2">
    <source>
        <dbReference type="Proteomes" id="UP000297866"/>
    </source>
</evidence>